<feature type="transmembrane region" description="Helical" evidence="7">
    <location>
        <begin position="85"/>
        <end position="110"/>
    </location>
</feature>
<feature type="transmembrane region" description="Helical" evidence="7">
    <location>
        <begin position="425"/>
        <end position="445"/>
    </location>
</feature>
<name>A0A0R2DHE3_9LACO</name>
<reference evidence="8 9" key="1">
    <citation type="journal article" date="2015" name="Genome Announc.">
        <title>Expanding the biotechnology potential of lactobacilli through comparative genomics of 213 strains and associated genera.</title>
        <authorList>
            <person name="Sun Z."/>
            <person name="Harris H.M."/>
            <person name="McCann A."/>
            <person name="Guo C."/>
            <person name="Argimon S."/>
            <person name="Zhang W."/>
            <person name="Yang X."/>
            <person name="Jeffery I.B."/>
            <person name="Cooney J.C."/>
            <person name="Kagawa T.F."/>
            <person name="Liu W."/>
            <person name="Song Y."/>
            <person name="Salvetti E."/>
            <person name="Wrobel A."/>
            <person name="Rasinkangas P."/>
            <person name="Parkhill J."/>
            <person name="Rea M.C."/>
            <person name="O'Sullivan O."/>
            <person name="Ritari J."/>
            <person name="Douillard F.P."/>
            <person name="Paul Ross R."/>
            <person name="Yang R."/>
            <person name="Briner A.E."/>
            <person name="Felis G.E."/>
            <person name="de Vos W.M."/>
            <person name="Barrangou R."/>
            <person name="Klaenhammer T.R."/>
            <person name="Caufield P.W."/>
            <person name="Cui Y."/>
            <person name="Zhang H."/>
            <person name="O'Toole P.W."/>
        </authorList>
    </citation>
    <scope>NUCLEOTIDE SEQUENCE [LARGE SCALE GENOMIC DNA]</scope>
    <source>
        <strain evidence="8 9">DSM 20253</strain>
    </source>
</reference>
<evidence type="ECO:0000256" key="3">
    <source>
        <dbReference type="ARBA" id="ARBA00022475"/>
    </source>
</evidence>
<keyword evidence="2" id="KW-0813">Transport</keyword>
<feature type="transmembrane region" description="Helical" evidence="7">
    <location>
        <begin position="116"/>
        <end position="135"/>
    </location>
</feature>
<dbReference type="GO" id="GO:0022857">
    <property type="term" value="F:transmembrane transporter activity"/>
    <property type="evidence" value="ECO:0007669"/>
    <property type="project" value="InterPro"/>
</dbReference>
<dbReference type="InterPro" id="IPR002293">
    <property type="entry name" value="AA/rel_permease1"/>
</dbReference>
<keyword evidence="6 7" id="KW-0472">Membrane</keyword>
<dbReference type="PIRSF" id="PIRSF006060">
    <property type="entry name" value="AA_transporter"/>
    <property type="match status" value="1"/>
</dbReference>
<feature type="transmembrane region" description="Helical" evidence="7">
    <location>
        <begin position="12"/>
        <end position="30"/>
    </location>
</feature>
<feature type="transmembrane region" description="Helical" evidence="7">
    <location>
        <begin position="223"/>
        <end position="249"/>
    </location>
</feature>
<feature type="transmembrane region" description="Helical" evidence="7">
    <location>
        <begin position="36"/>
        <end position="53"/>
    </location>
</feature>
<dbReference type="PANTHER" id="PTHR42770">
    <property type="entry name" value="AMINO ACID TRANSPORTER-RELATED"/>
    <property type="match status" value="1"/>
</dbReference>
<dbReference type="PATRIC" id="fig|1423796.3.peg.1115"/>
<dbReference type="Pfam" id="PF13520">
    <property type="entry name" value="AA_permease_2"/>
    <property type="match status" value="1"/>
</dbReference>
<feature type="transmembrane region" description="Helical" evidence="7">
    <location>
        <begin position="323"/>
        <end position="341"/>
    </location>
</feature>
<organism evidence="8 9">
    <name type="scientific">Loigolactobacillus rennini DSM 20253</name>
    <dbReference type="NCBI Taxonomy" id="1423796"/>
    <lineage>
        <taxon>Bacteria</taxon>
        <taxon>Bacillati</taxon>
        <taxon>Bacillota</taxon>
        <taxon>Bacilli</taxon>
        <taxon>Lactobacillales</taxon>
        <taxon>Lactobacillaceae</taxon>
        <taxon>Loigolactobacillus</taxon>
    </lineage>
</organism>
<protein>
    <submittedName>
        <fullName evidence="8">Amino acid transporter</fullName>
    </submittedName>
</protein>
<feature type="transmembrane region" description="Helical" evidence="7">
    <location>
        <begin position="188"/>
        <end position="211"/>
    </location>
</feature>
<evidence type="ECO:0000256" key="2">
    <source>
        <dbReference type="ARBA" id="ARBA00022448"/>
    </source>
</evidence>
<evidence type="ECO:0000313" key="9">
    <source>
        <dbReference type="Proteomes" id="UP000051638"/>
    </source>
</evidence>
<gene>
    <name evidence="8" type="ORF">FC24_GL001091</name>
</gene>
<comment type="caution">
    <text evidence="8">The sequence shown here is derived from an EMBL/GenBank/DDBJ whole genome shotgun (WGS) entry which is preliminary data.</text>
</comment>
<feature type="transmembrane region" description="Helical" evidence="7">
    <location>
        <begin position="261"/>
        <end position="283"/>
    </location>
</feature>
<proteinExistence type="predicted"/>
<feature type="transmembrane region" description="Helical" evidence="7">
    <location>
        <begin position="347"/>
        <end position="370"/>
    </location>
</feature>
<dbReference type="Proteomes" id="UP000051638">
    <property type="component" value="Unassembled WGS sequence"/>
</dbReference>
<evidence type="ECO:0000256" key="6">
    <source>
        <dbReference type="ARBA" id="ARBA00023136"/>
    </source>
</evidence>
<evidence type="ECO:0000256" key="5">
    <source>
        <dbReference type="ARBA" id="ARBA00022989"/>
    </source>
</evidence>
<feature type="transmembrane region" description="Helical" evidence="7">
    <location>
        <begin position="390"/>
        <end position="413"/>
    </location>
</feature>
<evidence type="ECO:0000256" key="7">
    <source>
        <dbReference type="SAM" id="Phobius"/>
    </source>
</evidence>
<keyword evidence="9" id="KW-1185">Reference proteome</keyword>
<sequence length="456" mass="50041">MKKKGFHLFDAVLMSVVVIMVVESAAPAAAIGPSQFFWWIFLLVFFFLPYGLISSELGTTYTGDGGLYDWVKEAFGTRWGGRLAWLYWINYPIWMASLAVLFSQVIGTIFQMKLSIWGSMLIQLAFVWLVVILGNKPVAESKFIIDLAAFAKIFIIASLTCLGIYVAATKGVANDLSGANLLPHLNGSSLSNLSVIIFNFLGFEVVATMSGNMDNPQKQIPKAMIFGGVLIALLYLLAAFSMGVAIPAAKLSPSSGLLDSFILLLGKMNWFVILIGVFFLYTLASEMVSWALGVNIVSDYAAKDGALPQIFGKEDKNKMPVGTGYLNGIVATILVIIAPFIPNQDIFWAFFSLNVVALLLSYTLMFPAFIKLRQLQPEKKRPFKVSGNKLMINLVTWVPELLLITTIIMTIVPLNGSHAEITSKLPILIGTIITIILGEVIVRFAEKRAQRSVKKG</sequence>
<feature type="transmembrane region" description="Helical" evidence="7">
    <location>
        <begin position="147"/>
        <end position="168"/>
    </location>
</feature>
<evidence type="ECO:0000313" key="8">
    <source>
        <dbReference type="EMBL" id="KRN00103.1"/>
    </source>
</evidence>
<comment type="subcellular location">
    <subcellularLocation>
        <location evidence="1">Cell membrane</location>
        <topology evidence="1">Multi-pass membrane protein</topology>
    </subcellularLocation>
</comment>
<dbReference type="RefSeq" id="WP_268872290.1">
    <property type="nucleotide sequence ID" value="NZ_AYYI01000003.1"/>
</dbReference>
<keyword evidence="5 7" id="KW-1133">Transmembrane helix</keyword>
<keyword evidence="3" id="KW-1003">Cell membrane</keyword>
<dbReference type="Gene3D" id="1.20.1740.10">
    <property type="entry name" value="Amino acid/polyamine transporter I"/>
    <property type="match status" value="1"/>
</dbReference>
<dbReference type="AlphaFoldDB" id="A0A0R2DHE3"/>
<dbReference type="InterPro" id="IPR050367">
    <property type="entry name" value="APC_superfamily"/>
</dbReference>
<evidence type="ECO:0000256" key="1">
    <source>
        <dbReference type="ARBA" id="ARBA00004651"/>
    </source>
</evidence>
<dbReference type="GO" id="GO:0005886">
    <property type="term" value="C:plasma membrane"/>
    <property type="evidence" value="ECO:0007669"/>
    <property type="project" value="UniProtKB-SubCell"/>
</dbReference>
<evidence type="ECO:0000256" key="4">
    <source>
        <dbReference type="ARBA" id="ARBA00022692"/>
    </source>
</evidence>
<dbReference type="EMBL" id="AYYI01000003">
    <property type="protein sequence ID" value="KRN00103.1"/>
    <property type="molecule type" value="Genomic_DNA"/>
</dbReference>
<dbReference type="PANTHER" id="PTHR42770:SF15">
    <property type="entry name" value="GLUTAMATE_GAMMA-AMINOBUTYRATE ANTIPORTER-RELATED"/>
    <property type="match status" value="1"/>
</dbReference>
<dbReference type="STRING" id="1423796.FC24_GL001091"/>
<accession>A0A0R2DHE3</accession>
<keyword evidence="4 7" id="KW-0812">Transmembrane</keyword>